<reference evidence="4 5" key="1">
    <citation type="journal article" date="2015" name="Nature">
        <title>rRNA introns, odd ribosomes, and small enigmatic genomes across a large radiation of phyla.</title>
        <authorList>
            <person name="Brown C.T."/>
            <person name="Hug L.A."/>
            <person name="Thomas B.C."/>
            <person name="Sharon I."/>
            <person name="Castelle C.J."/>
            <person name="Singh A."/>
            <person name="Wilkins M.J."/>
            <person name="Williams K.H."/>
            <person name="Banfield J.F."/>
        </authorList>
    </citation>
    <scope>NUCLEOTIDE SEQUENCE [LARGE SCALE GENOMIC DNA]</scope>
</reference>
<evidence type="ECO:0000256" key="1">
    <source>
        <dbReference type="ARBA" id="ARBA00004613"/>
    </source>
</evidence>
<comment type="subcellular location">
    <subcellularLocation>
        <location evidence="1">Secreted</location>
    </subcellularLocation>
</comment>
<dbReference type="GO" id="GO:0005975">
    <property type="term" value="P:carbohydrate metabolic process"/>
    <property type="evidence" value="ECO:0007669"/>
    <property type="project" value="InterPro"/>
</dbReference>
<dbReference type="CDD" id="cd10918">
    <property type="entry name" value="CE4_NodB_like_5s_6s"/>
    <property type="match status" value="1"/>
</dbReference>
<dbReference type="Proteomes" id="UP000034749">
    <property type="component" value="Unassembled WGS sequence"/>
</dbReference>
<dbReference type="AlphaFoldDB" id="A0A0G0W5N6"/>
<evidence type="ECO:0000313" key="4">
    <source>
        <dbReference type="EMBL" id="KKR79545.1"/>
    </source>
</evidence>
<dbReference type="Gene3D" id="3.20.20.370">
    <property type="entry name" value="Glycoside hydrolase/deacetylase"/>
    <property type="match status" value="1"/>
</dbReference>
<evidence type="ECO:0000256" key="2">
    <source>
        <dbReference type="ARBA" id="ARBA00022729"/>
    </source>
</evidence>
<dbReference type="PANTHER" id="PTHR34216">
    <property type="match status" value="1"/>
</dbReference>
<comment type="caution">
    <text evidence="4">The sequence shown here is derived from an EMBL/GenBank/DDBJ whole genome shotgun (WGS) entry which is preliminary data.</text>
</comment>
<sequence length="254" mass="29559">MFQVVKNSSLKKYYRKYCRNSYRWINHFKNLYLDSSPKLIVLVYHHVLPNASYDPFDMTISFETFVSQITAVSKKYPIISLNEAVNQIKAGNFHRDIQVVLTFDDGYLDSYEIVFPYLKKRNIPAIFFLSTHTIEKEHFITWEQAREMSQNGMEIGSHGISHVSLSSLSPVAAVEEIWQSKKIIEENIDAACNHFAFPFGSKKDFNEELIQEVKGVGYQTCLLNIHGYNHLKLNSFCFKRIIMDEYTPINYLLG</sequence>
<keyword evidence="2" id="KW-0732">Signal</keyword>
<dbReference type="InterPro" id="IPR011330">
    <property type="entry name" value="Glyco_hydro/deAcase_b/a-brl"/>
</dbReference>
<dbReference type="GO" id="GO:0016810">
    <property type="term" value="F:hydrolase activity, acting on carbon-nitrogen (but not peptide) bonds"/>
    <property type="evidence" value="ECO:0007669"/>
    <property type="project" value="InterPro"/>
</dbReference>
<evidence type="ECO:0000313" key="5">
    <source>
        <dbReference type="Proteomes" id="UP000034749"/>
    </source>
</evidence>
<dbReference type="InterPro" id="IPR051398">
    <property type="entry name" value="Polysacch_Deacetylase"/>
</dbReference>
<feature type="domain" description="NodB homology" evidence="3">
    <location>
        <begin position="97"/>
        <end position="254"/>
    </location>
</feature>
<accession>A0A0G0W5N6</accession>
<protein>
    <recommendedName>
        <fullName evidence="3">NodB homology domain-containing protein</fullName>
    </recommendedName>
</protein>
<evidence type="ECO:0000259" key="3">
    <source>
        <dbReference type="PROSITE" id="PS51677"/>
    </source>
</evidence>
<dbReference type="GO" id="GO:0005576">
    <property type="term" value="C:extracellular region"/>
    <property type="evidence" value="ECO:0007669"/>
    <property type="project" value="UniProtKB-SubCell"/>
</dbReference>
<dbReference type="EMBL" id="LBZW01000006">
    <property type="protein sequence ID" value="KKR79545.1"/>
    <property type="molecule type" value="Genomic_DNA"/>
</dbReference>
<dbReference type="Pfam" id="PF01522">
    <property type="entry name" value="Polysacc_deac_1"/>
    <property type="match status" value="1"/>
</dbReference>
<organism evidence="4 5">
    <name type="scientific">Candidatus Nomurabacteria bacterium GW2011_GWA2_40_9</name>
    <dbReference type="NCBI Taxonomy" id="1618734"/>
    <lineage>
        <taxon>Bacteria</taxon>
        <taxon>Candidatus Nomuraibacteriota</taxon>
    </lineage>
</organism>
<dbReference type="SUPFAM" id="SSF88713">
    <property type="entry name" value="Glycoside hydrolase/deacetylase"/>
    <property type="match status" value="1"/>
</dbReference>
<dbReference type="PANTHER" id="PTHR34216:SF3">
    <property type="entry name" value="POLY-BETA-1,6-N-ACETYL-D-GLUCOSAMINE N-DEACETYLASE"/>
    <property type="match status" value="1"/>
</dbReference>
<dbReference type="PROSITE" id="PS51677">
    <property type="entry name" value="NODB"/>
    <property type="match status" value="1"/>
</dbReference>
<name>A0A0G0W5N6_9BACT</name>
<dbReference type="InterPro" id="IPR002509">
    <property type="entry name" value="NODB_dom"/>
</dbReference>
<gene>
    <name evidence="4" type="ORF">UU24_C0006G0039</name>
</gene>
<proteinExistence type="predicted"/>